<dbReference type="NCBIfam" id="TIGR01428">
    <property type="entry name" value="HAD_type_II"/>
    <property type="match status" value="1"/>
</dbReference>
<comment type="catalytic activity">
    <reaction evidence="3">
        <text>an (S)-2-haloacid + H2O = a (2R)-2-hydroxycarboxylate + a halide anion + H(+)</text>
        <dbReference type="Rhea" id="RHEA:11192"/>
        <dbReference type="ChEBI" id="CHEBI:15377"/>
        <dbReference type="ChEBI" id="CHEBI:15378"/>
        <dbReference type="ChEBI" id="CHEBI:16042"/>
        <dbReference type="ChEBI" id="CHEBI:58314"/>
        <dbReference type="ChEBI" id="CHEBI:137405"/>
        <dbReference type="EC" id="3.8.1.2"/>
    </reaction>
</comment>
<dbReference type="InterPro" id="IPR006328">
    <property type="entry name" value="2-HAD"/>
</dbReference>
<dbReference type="Pfam" id="PF00702">
    <property type="entry name" value="Hydrolase"/>
    <property type="match status" value="1"/>
</dbReference>
<dbReference type="EC" id="3.8.1.2" evidence="3"/>
<dbReference type="RefSeq" id="WP_161157471.1">
    <property type="nucleotide sequence ID" value="NZ_WEKT01000042.1"/>
</dbReference>
<evidence type="ECO:0000256" key="2">
    <source>
        <dbReference type="ARBA" id="ARBA00022801"/>
    </source>
</evidence>
<accession>A0A7X4LNE7</accession>
<protein>
    <recommendedName>
        <fullName evidence="3">(S)-2-haloacid dehalogenase</fullName>
        <ecNumber evidence="3">3.8.1.2</ecNumber>
    </recommendedName>
    <alternativeName>
        <fullName evidence="3">2-haloalkanoic acid dehalogenase</fullName>
    </alternativeName>
    <alternativeName>
        <fullName evidence="3">Halocarboxylic acid halidohydrolase</fullName>
    </alternativeName>
    <alternativeName>
        <fullName evidence="3">L-2-haloacid dehalogenase</fullName>
    </alternativeName>
</protein>
<dbReference type="Gene3D" id="3.40.50.1000">
    <property type="entry name" value="HAD superfamily/HAD-like"/>
    <property type="match status" value="1"/>
</dbReference>
<dbReference type="PRINTS" id="PR00413">
    <property type="entry name" value="HADHALOGNASE"/>
</dbReference>
<dbReference type="InterPro" id="IPR023214">
    <property type="entry name" value="HAD_sf"/>
</dbReference>
<organism evidence="4 5">
    <name type="scientific">Vibrio eleionomae</name>
    <dbReference type="NCBI Taxonomy" id="2653505"/>
    <lineage>
        <taxon>Bacteria</taxon>
        <taxon>Pseudomonadati</taxon>
        <taxon>Pseudomonadota</taxon>
        <taxon>Gammaproteobacteria</taxon>
        <taxon>Vibrionales</taxon>
        <taxon>Vibrionaceae</taxon>
        <taxon>Vibrio</taxon>
    </lineage>
</organism>
<gene>
    <name evidence="4" type="ORF">F9817_17580</name>
</gene>
<name>A0A7X4LNE7_9VIBR</name>
<dbReference type="SUPFAM" id="SSF56784">
    <property type="entry name" value="HAD-like"/>
    <property type="match status" value="1"/>
</dbReference>
<comment type="caution">
    <text evidence="4">The sequence shown here is derived from an EMBL/GenBank/DDBJ whole genome shotgun (WGS) entry which is preliminary data.</text>
</comment>
<dbReference type="InterPro" id="IPR006439">
    <property type="entry name" value="HAD-SF_hydro_IA"/>
</dbReference>
<evidence type="ECO:0000313" key="4">
    <source>
        <dbReference type="EMBL" id="MZI94991.1"/>
    </source>
</evidence>
<dbReference type="AlphaFoldDB" id="A0A7X4LNE7"/>
<dbReference type="NCBIfam" id="TIGR01493">
    <property type="entry name" value="HAD-SF-IA-v2"/>
    <property type="match status" value="1"/>
</dbReference>
<dbReference type="PANTHER" id="PTHR43316:SF3">
    <property type="entry name" value="HALOACID DEHALOGENASE, TYPE II (AFU_ORTHOLOGUE AFUA_2G07750)-RELATED"/>
    <property type="match status" value="1"/>
</dbReference>
<proteinExistence type="inferred from homology"/>
<dbReference type="EMBL" id="WEKT01000042">
    <property type="protein sequence ID" value="MZI94991.1"/>
    <property type="molecule type" value="Genomic_DNA"/>
</dbReference>
<dbReference type="InterPro" id="IPR036412">
    <property type="entry name" value="HAD-like_sf"/>
</dbReference>
<dbReference type="InterPro" id="IPR023198">
    <property type="entry name" value="PGP-like_dom2"/>
</dbReference>
<dbReference type="PANTHER" id="PTHR43316">
    <property type="entry name" value="HYDROLASE, HALOACID DELAHOGENASE-RELATED"/>
    <property type="match status" value="1"/>
</dbReference>
<dbReference type="InterPro" id="IPR051540">
    <property type="entry name" value="S-2-haloacid_dehalogenase"/>
</dbReference>
<evidence type="ECO:0000313" key="5">
    <source>
        <dbReference type="Proteomes" id="UP000462621"/>
    </source>
</evidence>
<comment type="function">
    <text evidence="3">Catalyzes the hydrolytic dehalogenation of small (S)-2-haloalkanoic acids to yield the corresponding (R)-2-hydroxyalkanoic acids.</text>
</comment>
<dbReference type="Gene3D" id="1.10.150.240">
    <property type="entry name" value="Putative phosphatase, domain 2"/>
    <property type="match status" value="1"/>
</dbReference>
<keyword evidence="2 3" id="KW-0378">Hydrolase</keyword>
<evidence type="ECO:0000256" key="1">
    <source>
        <dbReference type="ARBA" id="ARBA00008106"/>
    </source>
</evidence>
<sequence length="224" mass="25243">MKQTVVLFDINETVLNLGALRPKFKLLFGDENYTDTWFAMLLHLSTVSLLTSVHTDFGTLSKIALESLAAKVNVELLSEKADDLLNTFSELPPHEDIKPALKRLRSEGFKVVAFSNSSKKLIEKQIRNADLNEYFDEIISVEEVNTFKPSAIAYKYASEKLNCDVNNLRLVATHDWDTHGAMSVGMKAAYINRMNAIYNPLYLKPDILEQNMASIVNRIISIDG</sequence>
<dbReference type="GO" id="GO:0018784">
    <property type="term" value="F:(S)-2-haloacid dehalogenase activity"/>
    <property type="evidence" value="ECO:0007669"/>
    <property type="project" value="UniProtKB-UniRule"/>
</dbReference>
<dbReference type="SFLD" id="SFLDG01129">
    <property type="entry name" value="C1.5:_HAD__Beta-PGM__Phosphata"/>
    <property type="match status" value="1"/>
</dbReference>
<evidence type="ECO:0000256" key="3">
    <source>
        <dbReference type="RuleBase" id="RU368077"/>
    </source>
</evidence>
<dbReference type="Proteomes" id="UP000462621">
    <property type="component" value="Unassembled WGS sequence"/>
</dbReference>
<dbReference type="SFLD" id="SFLDS00003">
    <property type="entry name" value="Haloacid_Dehalogenase"/>
    <property type="match status" value="1"/>
</dbReference>
<reference evidence="4 5" key="1">
    <citation type="submission" date="2019-10" db="EMBL/GenBank/DDBJ databases">
        <title>Vibrio sp. nov. isolated from a shrimp pond.</title>
        <authorList>
            <person name="Gomez-Gil B."/>
            <person name="Enciso-Ibarra J."/>
            <person name="Enciso-Ibarra K."/>
            <person name="Bolan-Mejia C."/>
        </authorList>
    </citation>
    <scope>NUCLEOTIDE SEQUENCE [LARGE SCALE GENOMIC DNA]</scope>
    <source>
        <strain evidence="4 5">CAIM 722</strain>
    </source>
</reference>
<keyword evidence="5" id="KW-1185">Reference proteome</keyword>
<comment type="similarity">
    <text evidence="1 3">Belongs to the HAD-like hydrolase superfamily. S-2-haloalkanoic acid dehalogenase family.</text>
</comment>